<dbReference type="EMBL" id="BARU01044028">
    <property type="protein sequence ID" value="GAH87506.1"/>
    <property type="molecule type" value="Genomic_DNA"/>
</dbReference>
<gene>
    <name evidence="1" type="ORF">S03H2_67289</name>
</gene>
<name>X1IYJ7_9ZZZZ</name>
<proteinExistence type="predicted"/>
<evidence type="ECO:0000313" key="1">
    <source>
        <dbReference type="EMBL" id="GAH87506.1"/>
    </source>
</evidence>
<reference evidence="1" key="1">
    <citation type="journal article" date="2014" name="Front. Microbiol.">
        <title>High frequency of phylogenetically diverse reductive dehalogenase-homologous genes in deep subseafloor sedimentary metagenomes.</title>
        <authorList>
            <person name="Kawai M."/>
            <person name="Futagami T."/>
            <person name="Toyoda A."/>
            <person name="Takaki Y."/>
            <person name="Nishi S."/>
            <person name="Hori S."/>
            <person name="Arai W."/>
            <person name="Tsubouchi T."/>
            <person name="Morono Y."/>
            <person name="Uchiyama I."/>
            <person name="Ito T."/>
            <person name="Fujiyama A."/>
            <person name="Inagaki F."/>
            <person name="Takami H."/>
        </authorList>
    </citation>
    <scope>NUCLEOTIDE SEQUENCE</scope>
    <source>
        <strain evidence="1">Expedition CK06-06</strain>
    </source>
</reference>
<protein>
    <submittedName>
        <fullName evidence="1">Uncharacterized protein</fullName>
    </submittedName>
</protein>
<feature type="non-terminal residue" evidence="1">
    <location>
        <position position="1"/>
    </location>
</feature>
<comment type="caution">
    <text evidence="1">The sequence shown here is derived from an EMBL/GenBank/DDBJ whole genome shotgun (WGS) entry which is preliminary data.</text>
</comment>
<sequence>WACPYAAGCFLDFIRASRTNLEIYKDLCTAGSKQ</sequence>
<dbReference type="AlphaFoldDB" id="X1IYJ7"/>
<accession>X1IYJ7</accession>
<organism evidence="1">
    <name type="scientific">marine sediment metagenome</name>
    <dbReference type="NCBI Taxonomy" id="412755"/>
    <lineage>
        <taxon>unclassified sequences</taxon>
        <taxon>metagenomes</taxon>
        <taxon>ecological metagenomes</taxon>
    </lineage>
</organism>